<dbReference type="SUPFAM" id="SSF54160">
    <property type="entry name" value="Chromo domain-like"/>
    <property type="match status" value="1"/>
</dbReference>
<evidence type="ECO:0000313" key="4">
    <source>
        <dbReference type="Proteomes" id="UP000078343"/>
    </source>
</evidence>
<reference evidence="3 4" key="1">
    <citation type="submission" date="2016-04" db="EMBL/GenBank/DDBJ databases">
        <title>Draft genome of Fonsecaea erecta CBS 125763.</title>
        <authorList>
            <person name="Weiss V.A."/>
            <person name="Vicente V.A."/>
            <person name="Raittz R.T."/>
            <person name="Moreno L.F."/>
            <person name="De Souza E.M."/>
            <person name="Pedrosa F.O."/>
            <person name="Steffens M.B."/>
            <person name="Faoro H."/>
            <person name="Tadra-Sfeir M.Z."/>
            <person name="Najafzadeh M.J."/>
            <person name="Felipe M.S."/>
            <person name="Teixeira M."/>
            <person name="Sun J."/>
            <person name="Xi L."/>
            <person name="Gomes R."/>
            <person name="De Azevedo C.M."/>
            <person name="Salgado C.G."/>
            <person name="Da Silva M.B."/>
            <person name="Nascimento M.F."/>
            <person name="Queiroz-Telles F."/>
            <person name="Attili D.S."/>
            <person name="Gorbushina A."/>
        </authorList>
    </citation>
    <scope>NUCLEOTIDE SEQUENCE [LARGE SCALE GENOMIC DNA]</scope>
    <source>
        <strain evidence="3 4">CBS 125763</strain>
    </source>
</reference>
<comment type="caution">
    <text evidence="3">The sequence shown here is derived from an EMBL/GenBank/DDBJ whole genome shotgun (WGS) entry which is preliminary data.</text>
</comment>
<dbReference type="AlphaFoldDB" id="A0A178Z2E6"/>
<dbReference type="RefSeq" id="XP_018687319.1">
    <property type="nucleotide sequence ID" value="XM_018843336.1"/>
</dbReference>
<feature type="region of interest" description="Disordered" evidence="2">
    <location>
        <begin position="156"/>
        <end position="238"/>
    </location>
</feature>
<organism evidence="3 4">
    <name type="scientific">Fonsecaea erecta</name>
    <dbReference type="NCBI Taxonomy" id="1367422"/>
    <lineage>
        <taxon>Eukaryota</taxon>
        <taxon>Fungi</taxon>
        <taxon>Dikarya</taxon>
        <taxon>Ascomycota</taxon>
        <taxon>Pezizomycotina</taxon>
        <taxon>Eurotiomycetes</taxon>
        <taxon>Chaetothyriomycetidae</taxon>
        <taxon>Chaetothyriales</taxon>
        <taxon>Herpotrichiellaceae</taxon>
        <taxon>Fonsecaea</taxon>
    </lineage>
</organism>
<proteinExistence type="predicted"/>
<evidence type="ECO:0000313" key="3">
    <source>
        <dbReference type="EMBL" id="OAP53952.1"/>
    </source>
</evidence>
<name>A0A178Z2E6_9EURO</name>
<dbReference type="EMBL" id="LVYI01000017">
    <property type="protein sequence ID" value="OAP53952.1"/>
    <property type="molecule type" value="Genomic_DNA"/>
</dbReference>
<evidence type="ECO:0000256" key="1">
    <source>
        <dbReference type="ARBA" id="ARBA00011353"/>
    </source>
</evidence>
<evidence type="ECO:0000256" key="2">
    <source>
        <dbReference type="SAM" id="MobiDB-lite"/>
    </source>
</evidence>
<feature type="compositionally biased region" description="Basic and acidic residues" evidence="2">
    <location>
        <begin position="156"/>
        <end position="171"/>
    </location>
</feature>
<feature type="compositionally biased region" description="Acidic residues" evidence="2">
    <location>
        <begin position="222"/>
        <end position="238"/>
    </location>
</feature>
<dbReference type="OrthoDB" id="3647690at2759"/>
<sequence length="238" mass="26546">MTPSKKRSRTESSAQDTPSRKRRSGNHASPEQPEGLTSAHDTPSRNLRSGNHGSPGQPEGLTPAHDTPSRRRRSGNHGSPEQPEGLTSAPHESFEVSITGQYTWWPIVEILSHRFQDNKHQYQIDWEPHPVTGETYVPTWQNEDDLKEESLTSYWKRRDAADARNQVKRESSQTQMDESDDEPIYLGTRVVGPRSRSFQGSSAPPAPPGEEESTAQPMSSPEPEEASEPEAESEPDEA</sequence>
<dbReference type="Gene3D" id="2.40.50.40">
    <property type="match status" value="1"/>
</dbReference>
<dbReference type="CDD" id="cd00024">
    <property type="entry name" value="CD_CSD"/>
    <property type="match status" value="1"/>
</dbReference>
<dbReference type="GeneID" id="30015999"/>
<evidence type="ECO:0008006" key="5">
    <source>
        <dbReference type="Google" id="ProtNLM"/>
    </source>
</evidence>
<feature type="region of interest" description="Disordered" evidence="2">
    <location>
        <begin position="1"/>
        <end position="93"/>
    </location>
</feature>
<keyword evidence="4" id="KW-1185">Reference proteome</keyword>
<protein>
    <recommendedName>
        <fullName evidence="5">Chromo domain-containing protein</fullName>
    </recommendedName>
</protein>
<accession>A0A178Z2E6</accession>
<dbReference type="Proteomes" id="UP000078343">
    <property type="component" value="Unassembled WGS sequence"/>
</dbReference>
<feature type="compositionally biased region" description="Polar residues" evidence="2">
    <location>
        <begin position="39"/>
        <end position="54"/>
    </location>
</feature>
<gene>
    <name evidence="3" type="ORF">AYL99_11832</name>
</gene>
<comment type="subunit">
    <text evidence="1">Component of the NuA4 histone acetyltransferase complex.</text>
</comment>
<dbReference type="InterPro" id="IPR016197">
    <property type="entry name" value="Chromo-like_dom_sf"/>
</dbReference>